<dbReference type="InterPro" id="IPR043128">
    <property type="entry name" value="Rev_trsase/Diguanyl_cyclase"/>
</dbReference>
<dbReference type="InterPro" id="IPR052155">
    <property type="entry name" value="Biofilm_reg_signaling"/>
</dbReference>
<dbReference type="STRING" id="1601833.SAMN05518684_11524"/>
<dbReference type="OrthoDB" id="9759607at2"/>
<dbReference type="Gene3D" id="3.30.70.270">
    <property type="match status" value="1"/>
</dbReference>
<dbReference type="SUPFAM" id="SSF55073">
    <property type="entry name" value="Nucleotide cyclase"/>
    <property type="match status" value="1"/>
</dbReference>
<organism evidence="4 5">
    <name type="scientific">Salipaludibacillus aurantiacus</name>
    <dbReference type="NCBI Taxonomy" id="1601833"/>
    <lineage>
        <taxon>Bacteria</taxon>
        <taxon>Bacillati</taxon>
        <taxon>Bacillota</taxon>
        <taxon>Bacilli</taxon>
        <taxon>Bacillales</taxon>
        <taxon>Bacillaceae</taxon>
    </lineage>
</organism>
<dbReference type="PROSITE" id="PS50883">
    <property type="entry name" value="EAL"/>
    <property type="match status" value="1"/>
</dbReference>
<evidence type="ECO:0000256" key="1">
    <source>
        <dbReference type="SAM" id="Phobius"/>
    </source>
</evidence>
<dbReference type="Gene3D" id="3.20.20.450">
    <property type="entry name" value="EAL domain"/>
    <property type="match status" value="1"/>
</dbReference>
<dbReference type="Proteomes" id="UP000198571">
    <property type="component" value="Unassembled WGS sequence"/>
</dbReference>
<dbReference type="SUPFAM" id="SSF141868">
    <property type="entry name" value="EAL domain-like"/>
    <property type="match status" value="1"/>
</dbReference>
<evidence type="ECO:0000313" key="5">
    <source>
        <dbReference type="Proteomes" id="UP000198571"/>
    </source>
</evidence>
<dbReference type="PANTHER" id="PTHR44757:SF2">
    <property type="entry name" value="BIOFILM ARCHITECTURE MAINTENANCE PROTEIN MBAA"/>
    <property type="match status" value="1"/>
</dbReference>
<dbReference type="NCBIfam" id="TIGR00254">
    <property type="entry name" value="GGDEF"/>
    <property type="match status" value="1"/>
</dbReference>
<protein>
    <submittedName>
        <fullName evidence="4">Diguanylate cyclase (GGDEF) domain-containing protein</fullName>
    </submittedName>
</protein>
<dbReference type="PANTHER" id="PTHR44757">
    <property type="entry name" value="DIGUANYLATE CYCLASE DGCP"/>
    <property type="match status" value="1"/>
</dbReference>
<dbReference type="InterPro" id="IPR000160">
    <property type="entry name" value="GGDEF_dom"/>
</dbReference>
<feature type="domain" description="GGDEF" evidence="3">
    <location>
        <begin position="114"/>
        <end position="243"/>
    </location>
</feature>
<dbReference type="AlphaFoldDB" id="A0A1H9W8A9"/>
<dbReference type="CDD" id="cd01948">
    <property type="entry name" value="EAL"/>
    <property type="match status" value="1"/>
</dbReference>
<keyword evidence="1" id="KW-0472">Membrane</keyword>
<dbReference type="RefSeq" id="WP_093054344.1">
    <property type="nucleotide sequence ID" value="NZ_FOGT01000015.1"/>
</dbReference>
<dbReference type="EMBL" id="FOGT01000015">
    <property type="protein sequence ID" value="SES30152.1"/>
    <property type="molecule type" value="Genomic_DNA"/>
</dbReference>
<evidence type="ECO:0000259" key="2">
    <source>
        <dbReference type="PROSITE" id="PS50883"/>
    </source>
</evidence>
<dbReference type="Pfam" id="PF00990">
    <property type="entry name" value="GGDEF"/>
    <property type="match status" value="1"/>
</dbReference>
<feature type="transmembrane region" description="Helical" evidence="1">
    <location>
        <begin position="7"/>
        <end position="28"/>
    </location>
</feature>
<dbReference type="SMART" id="SM00267">
    <property type="entry name" value="GGDEF"/>
    <property type="match status" value="1"/>
</dbReference>
<dbReference type="PROSITE" id="PS50887">
    <property type="entry name" value="GGDEF"/>
    <property type="match status" value="1"/>
</dbReference>
<reference evidence="5" key="1">
    <citation type="submission" date="2016-10" db="EMBL/GenBank/DDBJ databases">
        <authorList>
            <person name="Varghese N."/>
            <person name="Submissions S."/>
        </authorList>
    </citation>
    <scope>NUCLEOTIDE SEQUENCE [LARGE SCALE GENOMIC DNA]</scope>
    <source>
        <strain evidence="5">S9</strain>
    </source>
</reference>
<feature type="domain" description="EAL" evidence="2">
    <location>
        <begin position="252"/>
        <end position="503"/>
    </location>
</feature>
<dbReference type="CDD" id="cd01949">
    <property type="entry name" value="GGDEF"/>
    <property type="match status" value="1"/>
</dbReference>
<gene>
    <name evidence="4" type="ORF">SAMN05518684_11524</name>
</gene>
<sequence>MGYKGRIISVLTCLLIGVVTIIVDFHIYGYIPDLAFLYRLILFIPFWWIGKQFDKVTFDKHTATQKIDALQQQASCDKEDEQLNFVVYYDSLTNLPNKKLLTNTLKKKVLKAGNRFSLLFIDLDGFKKINDQLGYLYGDKLLIKVATLLKSAFESENVFRFSGDEFIIIVNDRGQLYLTLSDLLGSFSEPFKLDDKEVYITPSIGVSLYPEHGKNSEDLIKHADAAMQYAKEKGKNTWKYYSYSLEEKNKYYYSMEHDLRKAVSYAYTDFSMLYQPQVDIKTGELAGLEALIRWHHPQRGMISPAEFIPVAEKTGLILPLGEWILKEVCNQIITWKTADDTSLPKIAVNVSVIQWQSSDFIDRVKRIINETGVSPEYLEFEITEGFMEDRTNVSNKLNELRKIGIQVAIDDFGTGYSSLSHLKQFPINVLKIDKSFILQNETAIIESICDIAEHLKINVIAEGIETQGQLAFLQSINCTYGQGFYFERPIKAGEFEEKYLRRQPEIIQ</sequence>
<keyword evidence="1" id="KW-0812">Transmembrane</keyword>
<evidence type="ECO:0000313" key="4">
    <source>
        <dbReference type="EMBL" id="SES30152.1"/>
    </source>
</evidence>
<dbReference type="SMART" id="SM00052">
    <property type="entry name" value="EAL"/>
    <property type="match status" value="1"/>
</dbReference>
<accession>A0A1H9W8A9</accession>
<dbReference type="Pfam" id="PF00563">
    <property type="entry name" value="EAL"/>
    <property type="match status" value="1"/>
</dbReference>
<keyword evidence="1" id="KW-1133">Transmembrane helix</keyword>
<proteinExistence type="predicted"/>
<keyword evidence="5" id="KW-1185">Reference proteome</keyword>
<dbReference type="InterPro" id="IPR001633">
    <property type="entry name" value="EAL_dom"/>
</dbReference>
<dbReference type="InterPro" id="IPR029787">
    <property type="entry name" value="Nucleotide_cyclase"/>
</dbReference>
<dbReference type="InterPro" id="IPR035919">
    <property type="entry name" value="EAL_sf"/>
</dbReference>
<name>A0A1H9W8A9_9BACI</name>
<evidence type="ECO:0000259" key="3">
    <source>
        <dbReference type="PROSITE" id="PS50887"/>
    </source>
</evidence>